<evidence type="ECO:0000313" key="1">
    <source>
        <dbReference type="EMBL" id="GBP09409.1"/>
    </source>
</evidence>
<dbReference type="EMBL" id="BGZK01004515">
    <property type="protein sequence ID" value="GBP09409.1"/>
    <property type="molecule type" value="Genomic_DNA"/>
</dbReference>
<comment type="caution">
    <text evidence="1">The sequence shown here is derived from an EMBL/GenBank/DDBJ whole genome shotgun (WGS) entry which is preliminary data.</text>
</comment>
<protein>
    <submittedName>
        <fullName evidence="1">Uncharacterized protein</fullName>
    </submittedName>
</protein>
<dbReference type="AlphaFoldDB" id="A0A4C1T4H5"/>
<accession>A0A4C1T4H5</accession>
<evidence type="ECO:0000313" key="2">
    <source>
        <dbReference type="Proteomes" id="UP000299102"/>
    </source>
</evidence>
<sequence>MTHRLPLHANRSPFRPLHPDSRASRCYEPSGLITNRCEIDLRQHLSLRPDLILDQIYEVWLFGLVPFLRQAFQRRNITNKWLEGDK</sequence>
<gene>
    <name evidence="1" type="ORF">EVAR_73472_1</name>
</gene>
<dbReference type="Proteomes" id="UP000299102">
    <property type="component" value="Unassembled WGS sequence"/>
</dbReference>
<reference evidence="1 2" key="1">
    <citation type="journal article" date="2019" name="Commun. Biol.">
        <title>The bagworm genome reveals a unique fibroin gene that provides high tensile strength.</title>
        <authorList>
            <person name="Kono N."/>
            <person name="Nakamura H."/>
            <person name="Ohtoshi R."/>
            <person name="Tomita M."/>
            <person name="Numata K."/>
            <person name="Arakawa K."/>
        </authorList>
    </citation>
    <scope>NUCLEOTIDE SEQUENCE [LARGE SCALE GENOMIC DNA]</scope>
</reference>
<keyword evidence="2" id="KW-1185">Reference proteome</keyword>
<organism evidence="1 2">
    <name type="scientific">Eumeta variegata</name>
    <name type="common">Bagworm moth</name>
    <name type="synonym">Eumeta japonica</name>
    <dbReference type="NCBI Taxonomy" id="151549"/>
    <lineage>
        <taxon>Eukaryota</taxon>
        <taxon>Metazoa</taxon>
        <taxon>Ecdysozoa</taxon>
        <taxon>Arthropoda</taxon>
        <taxon>Hexapoda</taxon>
        <taxon>Insecta</taxon>
        <taxon>Pterygota</taxon>
        <taxon>Neoptera</taxon>
        <taxon>Endopterygota</taxon>
        <taxon>Lepidoptera</taxon>
        <taxon>Glossata</taxon>
        <taxon>Ditrysia</taxon>
        <taxon>Tineoidea</taxon>
        <taxon>Psychidae</taxon>
        <taxon>Oiketicinae</taxon>
        <taxon>Eumeta</taxon>
    </lineage>
</organism>
<name>A0A4C1T4H5_EUMVA</name>
<proteinExistence type="predicted"/>